<evidence type="ECO:0008006" key="4">
    <source>
        <dbReference type="Google" id="ProtNLM"/>
    </source>
</evidence>
<organism evidence="2 3">
    <name type="scientific">Cupriavidus basilensis</name>
    <dbReference type="NCBI Taxonomy" id="68895"/>
    <lineage>
        <taxon>Bacteria</taxon>
        <taxon>Pseudomonadati</taxon>
        <taxon>Pseudomonadota</taxon>
        <taxon>Betaproteobacteria</taxon>
        <taxon>Burkholderiales</taxon>
        <taxon>Burkholderiaceae</taxon>
        <taxon>Cupriavidus</taxon>
    </lineage>
</organism>
<sequence>MAPHFAFSMLFLGAHLPAHFAPHFAVSALGWHFAEPFISCVCAAAGNAKVAAVRVASDMSFSGVFMMPPWE</sequence>
<feature type="chain" id="PRO_5002185852" description="Secreted protein" evidence="1">
    <location>
        <begin position="21"/>
        <end position="71"/>
    </location>
</feature>
<evidence type="ECO:0000256" key="1">
    <source>
        <dbReference type="SAM" id="SignalP"/>
    </source>
</evidence>
<evidence type="ECO:0000313" key="2">
    <source>
        <dbReference type="EMBL" id="AJG24681.1"/>
    </source>
</evidence>
<keyword evidence="3" id="KW-1185">Reference proteome</keyword>
<gene>
    <name evidence="2" type="ORF">RR42_s3100</name>
</gene>
<dbReference type="STRING" id="68895.RR42_s3100"/>
<name>A0A0C4YW13_9BURK</name>
<accession>A0A0C4YW13</accession>
<feature type="signal peptide" evidence="1">
    <location>
        <begin position="1"/>
        <end position="20"/>
    </location>
</feature>
<dbReference type="Proteomes" id="UP000031843">
    <property type="component" value="Chromosome secondary"/>
</dbReference>
<evidence type="ECO:0000313" key="3">
    <source>
        <dbReference type="Proteomes" id="UP000031843"/>
    </source>
</evidence>
<proteinExistence type="predicted"/>
<dbReference type="AlphaFoldDB" id="A0A0C4YW13"/>
<dbReference type="KEGG" id="cbw:RR42_s3100"/>
<reference evidence="2 3" key="1">
    <citation type="journal article" date="2015" name="Genome Announc.">
        <title>Complete Genome Sequence of Cupriavidus basilensis 4G11, Isolated from the Oak Ridge Field Research Center Site.</title>
        <authorList>
            <person name="Ray J."/>
            <person name="Waters R.J."/>
            <person name="Skerker J.M."/>
            <person name="Kuehl J.V."/>
            <person name="Price M.N."/>
            <person name="Huang J."/>
            <person name="Chakraborty R."/>
            <person name="Arkin A.P."/>
            <person name="Deutschbauer A."/>
        </authorList>
    </citation>
    <scope>NUCLEOTIDE SEQUENCE [LARGE SCALE GENOMIC DNA]</scope>
    <source>
        <strain evidence="2">4G11</strain>
    </source>
</reference>
<keyword evidence="1" id="KW-0732">Signal</keyword>
<dbReference type="EMBL" id="CP010537">
    <property type="protein sequence ID" value="AJG24681.1"/>
    <property type="molecule type" value="Genomic_DNA"/>
</dbReference>
<protein>
    <recommendedName>
        <fullName evidence="4">Secreted protein</fullName>
    </recommendedName>
</protein>